<organism evidence="6 7">
    <name type="scientific">Antrihabitans stalactiti</name>
    <dbReference type="NCBI Taxonomy" id="2584121"/>
    <lineage>
        <taxon>Bacteria</taxon>
        <taxon>Bacillati</taxon>
        <taxon>Actinomycetota</taxon>
        <taxon>Actinomycetes</taxon>
        <taxon>Mycobacteriales</taxon>
        <taxon>Nocardiaceae</taxon>
        <taxon>Antrihabitans</taxon>
    </lineage>
</organism>
<proteinExistence type="inferred from homology"/>
<reference evidence="6 7" key="1">
    <citation type="submission" date="2019-05" db="EMBL/GenBank/DDBJ databases">
        <authorList>
            <person name="Lee S.D."/>
        </authorList>
    </citation>
    <scope>NUCLEOTIDE SEQUENCE [LARGE SCALE GENOMIC DNA]</scope>
    <source>
        <strain evidence="6 7">YC2-7</strain>
    </source>
</reference>
<evidence type="ECO:0000256" key="2">
    <source>
        <dbReference type="ARBA" id="ARBA00015007"/>
    </source>
</evidence>
<evidence type="ECO:0000313" key="7">
    <source>
        <dbReference type="Proteomes" id="UP000535543"/>
    </source>
</evidence>
<keyword evidence="7" id="KW-1185">Reference proteome</keyword>
<dbReference type="AlphaFoldDB" id="A0A848K786"/>
<feature type="domain" description="Thioesterase TesA-like" evidence="5">
    <location>
        <begin position="25"/>
        <end position="250"/>
    </location>
</feature>
<dbReference type="InterPro" id="IPR029058">
    <property type="entry name" value="AB_hydrolase_fold"/>
</dbReference>
<comment type="catalytic activity">
    <reaction evidence="4">
        <text>a fatty acyl-CoA + H2O = a fatty acid + CoA + H(+)</text>
        <dbReference type="Rhea" id="RHEA:16781"/>
        <dbReference type="ChEBI" id="CHEBI:15377"/>
        <dbReference type="ChEBI" id="CHEBI:15378"/>
        <dbReference type="ChEBI" id="CHEBI:28868"/>
        <dbReference type="ChEBI" id="CHEBI:57287"/>
        <dbReference type="ChEBI" id="CHEBI:77636"/>
    </reaction>
</comment>
<sequence>MTAPTRVSPWLRRFHSAPSAKATLVCLPHAGGTATAYKALSEVLAPRVEVLAVQYPGRQDRFGDPMIDVMTAIADAVAASLPPTGARRIGVFGHSMGATVAYETARRLEQRGTEVAALFVSGRPSPSFIEPKTLHLEDDQALLADMRLLGGPDSKTIDMLVENPDLAEMVLPFVRSDYKAVETYRHQPGHELKSPIVAMYSDADPTVSAEQAAEWSEFTSGGFDTATFTGGHFYLDDHLPEVAALIDKQLVRN</sequence>
<evidence type="ECO:0000313" key="6">
    <source>
        <dbReference type="EMBL" id="NMN93456.1"/>
    </source>
</evidence>
<dbReference type="Pfam" id="PF00975">
    <property type="entry name" value="Thioesterase"/>
    <property type="match status" value="1"/>
</dbReference>
<reference evidence="6 7" key="2">
    <citation type="submission" date="2020-06" db="EMBL/GenBank/DDBJ databases">
        <title>Antribacter stalactiti gen. nov., sp. nov., a new member of the family Nacardiaceae isolated from a cave.</title>
        <authorList>
            <person name="Kim I.S."/>
        </authorList>
    </citation>
    <scope>NUCLEOTIDE SEQUENCE [LARGE SCALE GENOMIC DNA]</scope>
    <source>
        <strain evidence="6 7">YC2-7</strain>
    </source>
</reference>
<protein>
    <recommendedName>
        <fullName evidence="2">Thioesterase TesA</fullName>
    </recommendedName>
</protein>
<dbReference type="InterPro" id="IPR020802">
    <property type="entry name" value="TesA-like"/>
</dbReference>
<dbReference type="SUPFAM" id="SSF53474">
    <property type="entry name" value="alpha/beta-Hydrolases"/>
    <property type="match status" value="1"/>
</dbReference>
<name>A0A848K786_9NOCA</name>
<dbReference type="EMBL" id="VCQU01000001">
    <property type="protein sequence ID" value="NMN93456.1"/>
    <property type="molecule type" value="Genomic_DNA"/>
</dbReference>
<dbReference type="GO" id="GO:0008610">
    <property type="term" value="P:lipid biosynthetic process"/>
    <property type="evidence" value="ECO:0007669"/>
    <property type="project" value="TreeGrafter"/>
</dbReference>
<comment type="caution">
    <text evidence="6">The sequence shown here is derived from an EMBL/GenBank/DDBJ whole genome shotgun (WGS) entry which is preliminary data.</text>
</comment>
<dbReference type="InterPro" id="IPR001031">
    <property type="entry name" value="Thioesterase"/>
</dbReference>
<keyword evidence="3" id="KW-0378">Hydrolase</keyword>
<dbReference type="PANTHER" id="PTHR11487">
    <property type="entry name" value="THIOESTERASE"/>
    <property type="match status" value="1"/>
</dbReference>
<gene>
    <name evidence="6" type="ORF">FGL95_00210</name>
</gene>
<evidence type="ECO:0000256" key="3">
    <source>
        <dbReference type="ARBA" id="ARBA00022801"/>
    </source>
</evidence>
<dbReference type="PANTHER" id="PTHR11487:SF0">
    <property type="entry name" value="S-ACYL FATTY ACID SYNTHASE THIOESTERASE, MEDIUM CHAIN"/>
    <property type="match status" value="1"/>
</dbReference>
<accession>A0A848K786</accession>
<dbReference type="InterPro" id="IPR012223">
    <property type="entry name" value="TEII"/>
</dbReference>
<evidence type="ECO:0000256" key="4">
    <source>
        <dbReference type="ARBA" id="ARBA00024293"/>
    </source>
</evidence>
<dbReference type="RefSeq" id="WP_169584170.1">
    <property type="nucleotide sequence ID" value="NZ_VCQU01000001.1"/>
</dbReference>
<evidence type="ECO:0000256" key="1">
    <source>
        <dbReference type="ARBA" id="ARBA00007169"/>
    </source>
</evidence>
<comment type="similarity">
    <text evidence="1">Belongs to the thioesterase family.</text>
</comment>
<dbReference type="Proteomes" id="UP000535543">
    <property type="component" value="Unassembled WGS sequence"/>
</dbReference>
<dbReference type="SMART" id="SM00824">
    <property type="entry name" value="PKS_TE"/>
    <property type="match status" value="1"/>
</dbReference>
<evidence type="ECO:0000259" key="5">
    <source>
        <dbReference type="SMART" id="SM00824"/>
    </source>
</evidence>
<dbReference type="GO" id="GO:0016787">
    <property type="term" value="F:hydrolase activity"/>
    <property type="evidence" value="ECO:0007669"/>
    <property type="project" value="UniProtKB-KW"/>
</dbReference>
<dbReference type="Gene3D" id="3.40.50.1820">
    <property type="entry name" value="alpha/beta hydrolase"/>
    <property type="match status" value="1"/>
</dbReference>